<dbReference type="Gene3D" id="2.102.10.10">
    <property type="entry name" value="Rieske [2Fe-2S] iron-sulphur domain"/>
    <property type="match status" value="1"/>
</dbReference>
<gene>
    <name evidence="7" type="ORF">CcCBS67573_g04326</name>
</gene>
<dbReference type="Pfam" id="PF00355">
    <property type="entry name" value="Rieske"/>
    <property type="match status" value="1"/>
</dbReference>
<feature type="domain" description="Rieske" evidence="6">
    <location>
        <begin position="8"/>
        <end position="124"/>
    </location>
</feature>
<evidence type="ECO:0000313" key="7">
    <source>
        <dbReference type="EMBL" id="TPX74411.1"/>
    </source>
</evidence>
<evidence type="ECO:0000256" key="5">
    <source>
        <dbReference type="SAM" id="MobiDB-lite"/>
    </source>
</evidence>
<accession>A0A507FDJ1</accession>
<feature type="compositionally biased region" description="Basic and acidic residues" evidence="5">
    <location>
        <begin position="216"/>
        <end position="230"/>
    </location>
</feature>
<organism evidence="7 8">
    <name type="scientific">Chytriomyces confervae</name>
    <dbReference type="NCBI Taxonomy" id="246404"/>
    <lineage>
        <taxon>Eukaryota</taxon>
        <taxon>Fungi</taxon>
        <taxon>Fungi incertae sedis</taxon>
        <taxon>Chytridiomycota</taxon>
        <taxon>Chytridiomycota incertae sedis</taxon>
        <taxon>Chytridiomycetes</taxon>
        <taxon>Chytridiales</taxon>
        <taxon>Chytriomycetaceae</taxon>
        <taxon>Chytriomyces</taxon>
    </lineage>
</organism>
<dbReference type="Pfam" id="PF04305">
    <property type="entry name" value="DUF455"/>
    <property type="match status" value="1"/>
</dbReference>
<evidence type="ECO:0000256" key="4">
    <source>
        <dbReference type="ARBA" id="ARBA00023014"/>
    </source>
</evidence>
<dbReference type="CDD" id="cd00657">
    <property type="entry name" value="Ferritin_like"/>
    <property type="match status" value="1"/>
</dbReference>
<name>A0A507FDJ1_9FUNG</name>
<dbReference type="GO" id="GO:0046872">
    <property type="term" value="F:metal ion binding"/>
    <property type="evidence" value="ECO:0007669"/>
    <property type="project" value="UniProtKB-KW"/>
</dbReference>
<keyword evidence="2" id="KW-0479">Metal-binding</keyword>
<keyword evidence="4" id="KW-0411">Iron-sulfur</keyword>
<dbReference type="OrthoDB" id="426882at2759"/>
<dbReference type="EMBL" id="QEAP01000127">
    <property type="protein sequence ID" value="TPX74411.1"/>
    <property type="molecule type" value="Genomic_DNA"/>
</dbReference>
<dbReference type="PANTHER" id="PTHR42782:SF2">
    <property type="entry name" value="3-OXOACYL-[ACYL-CARRIER-PROTEIN] SYNTHASE-LIKE PROTEIN"/>
    <property type="match status" value="1"/>
</dbReference>
<comment type="caution">
    <text evidence="7">The sequence shown here is derived from an EMBL/GenBank/DDBJ whole genome shotgun (WGS) entry which is preliminary data.</text>
</comment>
<dbReference type="GO" id="GO:0051537">
    <property type="term" value="F:2 iron, 2 sulfur cluster binding"/>
    <property type="evidence" value="ECO:0007669"/>
    <property type="project" value="UniProtKB-KW"/>
</dbReference>
<keyword evidence="3" id="KW-0408">Iron</keyword>
<dbReference type="Proteomes" id="UP000320333">
    <property type="component" value="Unassembled WGS sequence"/>
</dbReference>
<feature type="region of interest" description="Disordered" evidence="5">
    <location>
        <begin position="208"/>
        <end position="237"/>
    </location>
</feature>
<protein>
    <recommendedName>
        <fullName evidence="6">Rieske domain-containing protein</fullName>
    </recommendedName>
</protein>
<dbReference type="SUPFAM" id="SSF50022">
    <property type="entry name" value="ISP domain"/>
    <property type="match status" value="1"/>
</dbReference>
<dbReference type="InterPro" id="IPR007402">
    <property type="entry name" value="DUF455"/>
</dbReference>
<keyword evidence="1" id="KW-0001">2Fe-2S</keyword>
<evidence type="ECO:0000256" key="2">
    <source>
        <dbReference type="ARBA" id="ARBA00022723"/>
    </source>
</evidence>
<dbReference type="InterPro" id="IPR009078">
    <property type="entry name" value="Ferritin-like_SF"/>
</dbReference>
<dbReference type="SUPFAM" id="SSF47240">
    <property type="entry name" value="Ferritin-like"/>
    <property type="match status" value="1"/>
</dbReference>
<dbReference type="InterPro" id="IPR036922">
    <property type="entry name" value="Rieske_2Fe-2S_sf"/>
</dbReference>
<evidence type="ECO:0000313" key="8">
    <source>
        <dbReference type="Proteomes" id="UP000320333"/>
    </source>
</evidence>
<proteinExistence type="predicted"/>
<evidence type="ECO:0000256" key="3">
    <source>
        <dbReference type="ARBA" id="ARBA00023004"/>
    </source>
</evidence>
<sequence length="440" mass="48895">MPFVKLDWQAPQEPQRLKVEISSADGAQTEYVIAQRRDPPLLFCIESVCPHSGGPLSKGAIETMPQEIEDIEDAHTLANGGCFVVCPWHSFRFSVQTGLSDHSDEVGHAAKVVPITCNETGNLVLDLPEGSVVVSVEAFSVIPKKSAVEPALQHVPTAVESRPEIEDGRTWPLVDWCIRVLNEPDPSLKIKLTFHVFQLWNDSGISEIGTGTPPHEPVRDESLDKIEPSKGRKLGKGGSLASRIAILHSLASIEQWAIDLAFDVMARYAGVTAAEKPLPREFFSDFLKVANDEAKHYSYLIARLEALGSHFGALPIHAGLWESAEQTSNNFLARLAVVHMVHEARGLDVNPQTISRFERAGDMDSVVYLTEIHLDEVTHVATGQKWFTWVCEQEGREKYSTFHSLVRENFKGYLKPPFNEQDRARAGLDVQYYMPLSTPI</sequence>
<evidence type="ECO:0000259" key="6">
    <source>
        <dbReference type="PROSITE" id="PS51296"/>
    </source>
</evidence>
<dbReference type="STRING" id="246404.A0A507FDJ1"/>
<dbReference type="AlphaFoldDB" id="A0A507FDJ1"/>
<dbReference type="PANTHER" id="PTHR42782">
    <property type="entry name" value="SI:CH73-314G15.3"/>
    <property type="match status" value="1"/>
</dbReference>
<reference evidence="7 8" key="1">
    <citation type="journal article" date="2019" name="Sci. Rep.">
        <title>Comparative genomics of chytrid fungi reveal insights into the obligate biotrophic and pathogenic lifestyle of Synchytrium endobioticum.</title>
        <authorList>
            <person name="van de Vossenberg B.T.L.H."/>
            <person name="Warris S."/>
            <person name="Nguyen H.D.T."/>
            <person name="van Gent-Pelzer M.P.E."/>
            <person name="Joly D.L."/>
            <person name="van de Geest H.C."/>
            <person name="Bonants P.J.M."/>
            <person name="Smith D.S."/>
            <person name="Levesque C.A."/>
            <person name="van der Lee T.A.J."/>
        </authorList>
    </citation>
    <scope>NUCLEOTIDE SEQUENCE [LARGE SCALE GENOMIC DNA]</scope>
    <source>
        <strain evidence="7 8">CBS 675.73</strain>
    </source>
</reference>
<dbReference type="InterPro" id="IPR017941">
    <property type="entry name" value="Rieske_2Fe-2S"/>
</dbReference>
<dbReference type="PROSITE" id="PS51296">
    <property type="entry name" value="RIESKE"/>
    <property type="match status" value="1"/>
</dbReference>
<evidence type="ECO:0000256" key="1">
    <source>
        <dbReference type="ARBA" id="ARBA00022714"/>
    </source>
</evidence>
<keyword evidence="8" id="KW-1185">Reference proteome</keyword>